<feature type="transmembrane region" description="Helical" evidence="6">
    <location>
        <begin position="188"/>
        <end position="207"/>
    </location>
</feature>
<protein>
    <submittedName>
        <fullName evidence="7">LysE family transporter</fullName>
    </submittedName>
</protein>
<evidence type="ECO:0000313" key="7">
    <source>
        <dbReference type="EMBL" id="MFC5664499.1"/>
    </source>
</evidence>
<dbReference type="RefSeq" id="WP_380226198.1">
    <property type="nucleotide sequence ID" value="NZ_JBHSOF010000018.1"/>
</dbReference>
<organism evidence="7 8">
    <name type="scientific">Kitasatospora misakiensis</name>
    <dbReference type="NCBI Taxonomy" id="67330"/>
    <lineage>
        <taxon>Bacteria</taxon>
        <taxon>Bacillati</taxon>
        <taxon>Actinomycetota</taxon>
        <taxon>Actinomycetes</taxon>
        <taxon>Kitasatosporales</taxon>
        <taxon>Streptomycetaceae</taxon>
        <taxon>Kitasatospora</taxon>
    </lineage>
</organism>
<dbReference type="InterPro" id="IPR001123">
    <property type="entry name" value="LeuE-type"/>
</dbReference>
<accession>A0ABW0X5W2</accession>
<evidence type="ECO:0000256" key="1">
    <source>
        <dbReference type="ARBA" id="ARBA00004651"/>
    </source>
</evidence>
<feature type="transmembrane region" description="Helical" evidence="6">
    <location>
        <begin position="115"/>
        <end position="140"/>
    </location>
</feature>
<proteinExistence type="predicted"/>
<dbReference type="EMBL" id="JBHSOF010000018">
    <property type="protein sequence ID" value="MFC5664499.1"/>
    <property type="molecule type" value="Genomic_DNA"/>
</dbReference>
<feature type="transmembrane region" description="Helical" evidence="6">
    <location>
        <begin position="39"/>
        <end position="64"/>
    </location>
</feature>
<feature type="transmembrane region" description="Helical" evidence="6">
    <location>
        <begin position="6"/>
        <end position="27"/>
    </location>
</feature>
<reference evidence="8" key="1">
    <citation type="journal article" date="2019" name="Int. J. Syst. Evol. Microbiol.">
        <title>The Global Catalogue of Microorganisms (GCM) 10K type strain sequencing project: providing services to taxonomists for standard genome sequencing and annotation.</title>
        <authorList>
            <consortium name="The Broad Institute Genomics Platform"/>
            <consortium name="The Broad Institute Genome Sequencing Center for Infectious Disease"/>
            <person name="Wu L."/>
            <person name="Ma J."/>
        </authorList>
    </citation>
    <scope>NUCLEOTIDE SEQUENCE [LARGE SCALE GENOMIC DNA]</scope>
    <source>
        <strain evidence="8">CGMCC 4.1437</strain>
    </source>
</reference>
<comment type="subcellular location">
    <subcellularLocation>
        <location evidence="1">Cell membrane</location>
        <topology evidence="1">Multi-pass membrane protein</topology>
    </subcellularLocation>
</comment>
<dbReference type="PANTHER" id="PTHR30086">
    <property type="entry name" value="ARGININE EXPORTER PROTEIN ARGO"/>
    <property type="match status" value="1"/>
</dbReference>
<keyword evidence="8" id="KW-1185">Reference proteome</keyword>
<sequence length="209" mass="20782">MTDALLSGLLAGYGIAMPIGAISVLIVTLASRVSLGRGLAAALGVATADGLYALAAVLGGAALAPLLAPAANTLELVAAGVLALLAVHGLRATLRGHRAERDPAGAPPPAPASPWRTYASLLGLTLLNPLTVVYFTVLVVGGRTGPGTLGPGLLFVLAAFAASASWQALLATGGALLRRLLTGPRGRLLTGLAGNAVVFALALRLALRH</sequence>
<evidence type="ECO:0000256" key="4">
    <source>
        <dbReference type="ARBA" id="ARBA00022989"/>
    </source>
</evidence>
<evidence type="ECO:0000256" key="3">
    <source>
        <dbReference type="ARBA" id="ARBA00022692"/>
    </source>
</evidence>
<dbReference type="Pfam" id="PF01810">
    <property type="entry name" value="LysE"/>
    <property type="match status" value="1"/>
</dbReference>
<comment type="caution">
    <text evidence="7">The sequence shown here is derived from an EMBL/GenBank/DDBJ whole genome shotgun (WGS) entry which is preliminary data.</text>
</comment>
<keyword evidence="4 6" id="KW-1133">Transmembrane helix</keyword>
<dbReference type="PANTHER" id="PTHR30086:SF20">
    <property type="entry name" value="ARGININE EXPORTER PROTEIN ARGO-RELATED"/>
    <property type="match status" value="1"/>
</dbReference>
<keyword evidence="2" id="KW-1003">Cell membrane</keyword>
<evidence type="ECO:0000313" key="8">
    <source>
        <dbReference type="Proteomes" id="UP001595975"/>
    </source>
</evidence>
<evidence type="ECO:0000256" key="2">
    <source>
        <dbReference type="ARBA" id="ARBA00022475"/>
    </source>
</evidence>
<feature type="transmembrane region" description="Helical" evidence="6">
    <location>
        <begin position="152"/>
        <end position="176"/>
    </location>
</feature>
<keyword evidence="3 6" id="KW-0812">Transmembrane</keyword>
<keyword evidence="5 6" id="KW-0472">Membrane</keyword>
<evidence type="ECO:0000256" key="5">
    <source>
        <dbReference type="ARBA" id="ARBA00023136"/>
    </source>
</evidence>
<dbReference type="Proteomes" id="UP001595975">
    <property type="component" value="Unassembled WGS sequence"/>
</dbReference>
<evidence type="ECO:0000256" key="6">
    <source>
        <dbReference type="SAM" id="Phobius"/>
    </source>
</evidence>
<name>A0ABW0X5W2_9ACTN</name>
<gene>
    <name evidence="7" type="ORF">ACFP3U_16080</name>
</gene>
<feature type="transmembrane region" description="Helical" evidence="6">
    <location>
        <begin position="76"/>
        <end position="94"/>
    </location>
</feature>